<dbReference type="AlphaFoldDB" id="A0A936YMQ7"/>
<keyword evidence="2" id="KW-0472">Membrane</keyword>
<reference evidence="3" key="1">
    <citation type="submission" date="2021-01" db="EMBL/GenBank/DDBJ databases">
        <title>Rhizobium sp. strain KVB221 16S ribosomal RNA gene Genome sequencing and assembly.</title>
        <authorList>
            <person name="Kang M."/>
        </authorList>
    </citation>
    <scope>NUCLEOTIDE SEQUENCE</scope>
    <source>
        <strain evidence="3">KVB221</strain>
    </source>
</reference>
<keyword evidence="2" id="KW-0812">Transmembrane</keyword>
<evidence type="ECO:0000256" key="1">
    <source>
        <dbReference type="SAM" id="MobiDB-lite"/>
    </source>
</evidence>
<sequence>MADFIAVIRRAVDGLSDNTPEMRAKVYERARSAVVRQLENMKPRPPEVMFQKQLDKLDAAIRQVEEEHAEALPSEAPVGQAEAPAYADSKEIESAPAQPAADADVVQSAQPVAQPIEPETETQEAVHPEQDHQQLGSHAHEETVRTPDEHHTEQVAEPAATDYPSDGTHSTNYAQNDDEVALAPHAEPEQATPDDGPGAETAEQAPAATDFGQPNNAEHLAHPDNIEEYLPEIDGEQTAAAARNDDAVSAAVEQSPAWPVELDQEPEATPEVIDEPTASMPKASYDETDVVSGFNDFVQQDFNRTAVPPLQQKAEKRDDFSWDAPFDDLPDIPKPASFEKALEAKQKEIETSGASARAELEDLIGFDRTTAEAAGSSSTTAAELPPEVTRAVNKLEGKSFRMHNKKKKNRQGGVKPLFLALGVAGALVVASGAYALWHFRDDVSRLAADIFPAGEPAKPVSNDKAATDAKEKAAIDAKPADANKQAEVAAVDGAGPQKFTQRLNIDGTETASLAETVAVDQGLKEGKSVAGQTDPGKEVATNDTKPVDNKPTAETPSLGVTQKMFLYEERLGQTSPVAATGTIVWSEKSDTKDGKPDPSIEAKLDIPDRKISALLSIKRNTDPSLPASHIIEIVFALPKDFPEGNIESIQRIAFKQTEQDRGNPLIAVPAKITDDFHMVALNDDAEARSTNLDLMKTRSWIDIPITYRNGRRALITLEKGATGTAIFDKVFSEWNALGPQSVN</sequence>
<comment type="caution">
    <text evidence="3">The sequence shown here is derived from an EMBL/GenBank/DDBJ whole genome shotgun (WGS) entry which is preliminary data.</text>
</comment>
<feature type="compositionally biased region" description="Low complexity" evidence="1">
    <location>
        <begin position="239"/>
        <end position="252"/>
    </location>
</feature>
<dbReference type="RefSeq" id="WP_201656930.1">
    <property type="nucleotide sequence ID" value="NZ_JAEQNC010000005.1"/>
</dbReference>
<feature type="compositionally biased region" description="Basic and acidic residues" evidence="1">
    <location>
        <begin position="124"/>
        <end position="154"/>
    </location>
</feature>
<feature type="region of interest" description="Disordered" evidence="1">
    <location>
        <begin position="524"/>
        <end position="556"/>
    </location>
</feature>
<evidence type="ECO:0000313" key="3">
    <source>
        <dbReference type="EMBL" id="MBL0372348.1"/>
    </source>
</evidence>
<protein>
    <submittedName>
        <fullName evidence="3">Uncharacterized protein</fullName>
    </submittedName>
</protein>
<organism evidence="3 4">
    <name type="scientific">Rhizobium setariae</name>
    <dbReference type="NCBI Taxonomy" id="2801340"/>
    <lineage>
        <taxon>Bacteria</taxon>
        <taxon>Pseudomonadati</taxon>
        <taxon>Pseudomonadota</taxon>
        <taxon>Alphaproteobacteria</taxon>
        <taxon>Hyphomicrobiales</taxon>
        <taxon>Rhizobiaceae</taxon>
        <taxon>Rhizobium/Agrobacterium group</taxon>
        <taxon>Rhizobium</taxon>
    </lineage>
</organism>
<evidence type="ECO:0000256" key="2">
    <source>
        <dbReference type="SAM" id="Phobius"/>
    </source>
</evidence>
<evidence type="ECO:0000313" key="4">
    <source>
        <dbReference type="Proteomes" id="UP000633219"/>
    </source>
</evidence>
<gene>
    <name evidence="3" type="ORF">JJB09_09935</name>
</gene>
<dbReference type="EMBL" id="JAEQNC010000005">
    <property type="protein sequence ID" value="MBL0372348.1"/>
    <property type="molecule type" value="Genomic_DNA"/>
</dbReference>
<keyword evidence="2" id="KW-1133">Transmembrane helix</keyword>
<feature type="region of interest" description="Disordered" evidence="1">
    <location>
        <begin position="67"/>
        <end position="279"/>
    </location>
</feature>
<proteinExistence type="predicted"/>
<feature type="transmembrane region" description="Helical" evidence="2">
    <location>
        <begin position="417"/>
        <end position="437"/>
    </location>
</feature>
<dbReference type="Proteomes" id="UP000633219">
    <property type="component" value="Unassembled WGS sequence"/>
</dbReference>
<name>A0A936YMQ7_9HYPH</name>
<accession>A0A936YMQ7</accession>
<feature type="compositionally biased region" description="Acidic residues" evidence="1">
    <location>
        <begin position="226"/>
        <end position="235"/>
    </location>
</feature>
<keyword evidence="4" id="KW-1185">Reference proteome</keyword>
<feature type="compositionally biased region" description="Low complexity" evidence="1">
    <location>
        <begin position="94"/>
        <end position="115"/>
    </location>
</feature>
<feature type="compositionally biased region" description="Acidic residues" evidence="1">
    <location>
        <begin position="262"/>
        <end position="274"/>
    </location>
</feature>